<evidence type="ECO:0000256" key="13">
    <source>
        <dbReference type="ARBA" id="ARBA00034617"/>
    </source>
</evidence>
<keyword evidence="11 15" id="KW-0234">DNA repair</keyword>
<dbReference type="GO" id="GO:0043138">
    <property type="term" value="F:3'-5' DNA helicase activity"/>
    <property type="evidence" value="ECO:0007669"/>
    <property type="project" value="UniProtKB-UniRule"/>
</dbReference>
<evidence type="ECO:0000313" key="20">
    <source>
        <dbReference type="EMBL" id="TDR76679.1"/>
    </source>
</evidence>
<dbReference type="InterPro" id="IPR014016">
    <property type="entry name" value="UvrD-like_ATP-bd"/>
</dbReference>
<evidence type="ECO:0000313" key="21">
    <source>
        <dbReference type="Proteomes" id="UP000295611"/>
    </source>
</evidence>
<dbReference type="GO" id="GO:0000287">
    <property type="term" value="F:magnesium ion binding"/>
    <property type="evidence" value="ECO:0007669"/>
    <property type="project" value="UniProtKB-UniRule"/>
</dbReference>
<gene>
    <name evidence="15" type="primary">recB</name>
    <name evidence="20" type="ORF">DFP86_110105</name>
</gene>
<reference evidence="20 21" key="1">
    <citation type="submission" date="2019-03" db="EMBL/GenBank/DDBJ databases">
        <title>Genomic Encyclopedia of Type Strains, Phase III (KMG-III): the genomes of soil and plant-associated and newly described type strains.</title>
        <authorList>
            <person name="Whitman W."/>
        </authorList>
    </citation>
    <scope>NUCLEOTIDE SEQUENCE [LARGE SCALE GENOMIC DNA]</scope>
    <source>
        <strain evidence="20 21">CECT 8976</strain>
    </source>
</reference>
<evidence type="ECO:0000256" key="8">
    <source>
        <dbReference type="ARBA" id="ARBA00022840"/>
    </source>
</evidence>
<dbReference type="InterPro" id="IPR014017">
    <property type="entry name" value="DNA_helicase_UvrD-like_C"/>
</dbReference>
<comment type="catalytic activity">
    <reaction evidence="13 15">
        <text>Couples ATP hydrolysis with the unwinding of duplex DNA by translocating in the 3'-5' direction.</text>
        <dbReference type="EC" id="5.6.2.4"/>
    </reaction>
</comment>
<evidence type="ECO:0000256" key="16">
    <source>
        <dbReference type="PROSITE-ProRule" id="PRU00560"/>
    </source>
</evidence>
<name>A0A4R7B191_9NEIS</name>
<feature type="active site" description="For nuclease activity" evidence="15">
    <location>
        <position position="1085"/>
    </location>
</feature>
<evidence type="ECO:0000256" key="7">
    <source>
        <dbReference type="ARBA" id="ARBA00022839"/>
    </source>
</evidence>
<dbReference type="GO" id="GO:0009338">
    <property type="term" value="C:exodeoxyribonuclease V complex"/>
    <property type="evidence" value="ECO:0007669"/>
    <property type="project" value="TreeGrafter"/>
</dbReference>
<dbReference type="PANTHER" id="PTHR11070:SF23">
    <property type="entry name" value="RECBCD ENZYME SUBUNIT RECB"/>
    <property type="match status" value="1"/>
</dbReference>
<dbReference type="PANTHER" id="PTHR11070">
    <property type="entry name" value="UVRD / RECB / PCRA DNA HELICASE FAMILY MEMBER"/>
    <property type="match status" value="1"/>
</dbReference>
<dbReference type="SUPFAM" id="SSF52540">
    <property type="entry name" value="P-loop containing nucleoside triphosphate hydrolases"/>
    <property type="match status" value="1"/>
</dbReference>
<comment type="catalytic activity">
    <reaction evidence="15">
        <text>Exonucleolytic cleavage (in the presence of ATP) in either 5'- to 3'- or 3'- to 5'-direction to yield 5'-phosphooligonucleotides.</text>
        <dbReference type="EC" id="3.1.11.5"/>
    </reaction>
</comment>
<comment type="function">
    <text evidence="15">A helicase/nuclease that prepares dsDNA breaks (DSB) for recombinational DNA repair. Binds to DSBs and unwinds DNA via a highly rapid and processive ATP-dependent bidirectional helicase activity. Unwinds dsDNA until it encounters a Chi (crossover hotspot instigator) sequence from the 3' direction. Cuts ssDNA a few nucleotides 3' to the Chi site. The properties and activities of the enzyme are changed at Chi. The Chi-altered holoenzyme produces a long 3'-ssDNA overhang and facilitates RecA-binding to the ssDNA for homologous DNA recombination and repair. Holoenzyme degrades any linearized DNA that is unable to undergo homologous recombination. In the holoenzyme this subunit contributes ATPase, 3'-5' helicase, exonuclease activity and loads RecA onto ssDNA.</text>
</comment>
<comment type="caution">
    <text evidence="20">The sequence shown here is derived from an EMBL/GenBank/DDBJ whole genome shotgun (WGS) entry which is preliminary data.</text>
</comment>
<dbReference type="InterPro" id="IPR004586">
    <property type="entry name" value="RecB"/>
</dbReference>
<keyword evidence="8 15" id="KW-0067">ATP-binding</keyword>
<evidence type="ECO:0000256" key="2">
    <source>
        <dbReference type="ARBA" id="ARBA00022723"/>
    </source>
</evidence>
<dbReference type="RefSeq" id="WP_133681931.1">
    <property type="nucleotide sequence ID" value="NZ_SNZP01000010.1"/>
</dbReference>
<feature type="binding site" evidence="15">
    <location>
        <position position="1085"/>
    </location>
    <ligand>
        <name>Mg(2+)</name>
        <dbReference type="ChEBI" id="CHEBI:18420"/>
    </ligand>
</feature>
<dbReference type="GO" id="GO:0005524">
    <property type="term" value="F:ATP binding"/>
    <property type="evidence" value="ECO:0007669"/>
    <property type="project" value="UniProtKB-UniRule"/>
</dbReference>
<evidence type="ECO:0000256" key="12">
    <source>
        <dbReference type="ARBA" id="ARBA00023235"/>
    </source>
</evidence>
<dbReference type="EMBL" id="SNZP01000010">
    <property type="protein sequence ID" value="TDR76679.1"/>
    <property type="molecule type" value="Genomic_DNA"/>
</dbReference>
<dbReference type="NCBIfam" id="TIGR00609">
    <property type="entry name" value="recB"/>
    <property type="match status" value="1"/>
</dbReference>
<organism evidence="20 21">
    <name type="scientific">Paludibacterium purpuratum</name>
    <dbReference type="NCBI Taxonomy" id="1144873"/>
    <lineage>
        <taxon>Bacteria</taxon>
        <taxon>Pseudomonadati</taxon>
        <taxon>Pseudomonadota</taxon>
        <taxon>Betaproteobacteria</taxon>
        <taxon>Neisseriales</taxon>
        <taxon>Chromobacteriaceae</taxon>
        <taxon>Paludibacterium</taxon>
    </lineage>
</organism>
<comment type="catalytic activity">
    <reaction evidence="14 15">
        <text>ATP + H2O = ADP + phosphate + H(+)</text>
        <dbReference type="Rhea" id="RHEA:13065"/>
        <dbReference type="ChEBI" id="CHEBI:15377"/>
        <dbReference type="ChEBI" id="CHEBI:15378"/>
        <dbReference type="ChEBI" id="CHEBI:30616"/>
        <dbReference type="ChEBI" id="CHEBI:43474"/>
        <dbReference type="ChEBI" id="CHEBI:456216"/>
        <dbReference type="EC" id="5.6.2.4"/>
    </reaction>
</comment>
<feature type="domain" description="UvrD-like helicase C-terminal" evidence="19">
    <location>
        <begin position="483"/>
        <end position="750"/>
    </location>
</feature>
<feature type="binding site" evidence="15">
    <location>
        <position position="959"/>
    </location>
    <ligand>
        <name>Mg(2+)</name>
        <dbReference type="ChEBI" id="CHEBI:18420"/>
    </ligand>
</feature>
<sequence length="1175" mass="129266">MNPLNALDCPLGGVNLIEASAGTGKTWTIAALYTRLLLEADADGQVPAIDQLLVVTYTKAATAELRGRLRDRLRALVAVLEGSASDDPFLLAMAERHPPGAARILALSRLNAAIVGFDTAAIYTIHGFCQRALSDAAFASGQSFHAELIQDDSQRLLDAVDDYWRRHVLSDALLAGLLAESGETPERWLADIRPYLAKPYLAVDRPPGAGLAAARRALDICWQSLRDGRDDCQAAFELLQRAEGLNARSFGVETRTLLAQTVMRLLAVEGAAPALSGSERKLLDKLTPAVLARAANKGFTPPSHPAFARIGDWLAAWDAYQQAAVLEITRLKLDLIDWLGDELARRRQAERTRSFDDLLTDLYDALRDPVRGPVLAAQLAGSFHAALIDEFQDTDPVQYHIFRNSFIERGRPVFLVGDPKQAIYSFRGADVFAYLEARADTLPQNRYTLDVNRRSQSALVDAVNALFARPKPFVLPEIGYQPVAAAGPATRLVVEDDRAPCNWQWLDFGDSAKGASKRLAAEQSAQNAAAEIARLLALSAEGRASLCSERGQRPLGGGDCAVLVSTHRQGEIMRAALAALNIPSVALTQESVFASREARELLILLSAWAHPGDETRLRHALATELYGFAADEIAACLQDETAWEAQLAWHAEDHQRWRQQGMMAAWRHFLARRTVAERLLPLPDGERRLTNLSHLAELLQNASEEQQGMLPLLDWFELQVNGEQGGEAALLRLESDASLVKIATVHSAKGLQYPVVFCPFLWDGALERRDMPFWRSHGATGSRLTPEVLLDDATREAARNELLAEKLRLAYVALTRAEHRQYIAWGWVQQMETAALAWLLHAPPETPLAQLTALDGATVRSQLQDWIRRQGPTVAWQEAEWAPALTRTAQGAAGVYAPARIARPIYTPWRVASFSGLVHHSGTPERERPDHDRGGLTLPETDDATVPFPRGARAGTCLHAILEQVDFAAPSLETVREIVALHGFAPSHAEAAYALVCRTLAAPLDDGVSLALAEPARRLIELEFTLPVEHLRLDALRSVLRDARHGLHPLLSAAAAGLDFSAVRGFLKGFIDLVCEIDGRFYLVDYKSNDLGAEPADYDDERLAQSVAREHYYLQYLFYCVAIRRYLHSRGVDFTARFAGVRYLYMRGVDAAGHGVWRDMPSSTLLDALDALFAA</sequence>
<keyword evidence="3 15" id="KW-0547">Nucleotide-binding</keyword>
<keyword evidence="10 15" id="KW-0238">DNA-binding</keyword>
<feature type="region of interest" description="Disordered" evidence="17">
    <location>
        <begin position="920"/>
        <end position="945"/>
    </location>
</feature>
<comment type="domain">
    <text evidence="15">The C-terminal domain has nuclease activity and interacts with RecD. It interacts with RecA, facilitating its loading onto ssDNA.</text>
</comment>
<dbReference type="InterPro" id="IPR000212">
    <property type="entry name" value="DNA_helicase_UvrD/REP"/>
</dbReference>
<dbReference type="GO" id="GO:0008854">
    <property type="term" value="F:exodeoxyribonuclease V activity"/>
    <property type="evidence" value="ECO:0007669"/>
    <property type="project" value="UniProtKB-EC"/>
</dbReference>
<keyword evidence="7 15" id="KW-0269">Exonuclease</keyword>
<keyword evidence="2 15" id="KW-0479">Metal-binding</keyword>
<dbReference type="OrthoDB" id="5905204at2"/>
<dbReference type="PROSITE" id="PS51198">
    <property type="entry name" value="UVRD_HELICASE_ATP_BIND"/>
    <property type="match status" value="1"/>
</dbReference>
<evidence type="ECO:0000256" key="10">
    <source>
        <dbReference type="ARBA" id="ARBA00023125"/>
    </source>
</evidence>
<proteinExistence type="inferred from homology"/>
<comment type="domain">
    <text evidence="15">The N-terminal DNA-binding domain is a ssDNA-dependent ATPase and has ATP-dependent 3'-5' helicase function. This domain interacts with RecC.</text>
</comment>
<evidence type="ECO:0000256" key="15">
    <source>
        <dbReference type="HAMAP-Rule" id="MF_01485"/>
    </source>
</evidence>
<evidence type="ECO:0000256" key="1">
    <source>
        <dbReference type="ARBA" id="ARBA00022722"/>
    </source>
</evidence>
<evidence type="ECO:0000256" key="17">
    <source>
        <dbReference type="SAM" id="MobiDB-lite"/>
    </source>
</evidence>
<comment type="miscellaneous">
    <text evidence="15">In the RecBCD complex, RecB has a slow 3'-5' helicase, an exonuclease activity and loads RecA onto ssDNA, RecD has a fast 5'-3' helicase activity, while RecC stimulates the ATPase and processivity of the RecB helicase and contributes to recognition of the Chi site.</text>
</comment>
<dbReference type="AlphaFoldDB" id="A0A4R7B191"/>
<dbReference type="InterPro" id="IPR038726">
    <property type="entry name" value="PDDEXK_AddAB-type"/>
</dbReference>
<evidence type="ECO:0000256" key="11">
    <source>
        <dbReference type="ARBA" id="ARBA00023204"/>
    </source>
</evidence>
<dbReference type="EC" id="3.1.11.5" evidence="15"/>
<dbReference type="Gene3D" id="3.90.320.10">
    <property type="match status" value="1"/>
</dbReference>
<dbReference type="InterPro" id="IPR027417">
    <property type="entry name" value="P-loop_NTPase"/>
</dbReference>
<dbReference type="GO" id="GO:0005829">
    <property type="term" value="C:cytosol"/>
    <property type="evidence" value="ECO:0007669"/>
    <property type="project" value="TreeGrafter"/>
</dbReference>
<dbReference type="InterPro" id="IPR011335">
    <property type="entry name" value="Restrct_endonuc-II-like"/>
</dbReference>
<feature type="binding site" evidence="16">
    <location>
        <begin position="19"/>
        <end position="26"/>
    </location>
    <ligand>
        <name>ATP</name>
        <dbReference type="ChEBI" id="CHEBI:30616"/>
    </ligand>
</feature>
<evidence type="ECO:0000256" key="6">
    <source>
        <dbReference type="ARBA" id="ARBA00022806"/>
    </source>
</evidence>
<accession>A0A4R7B191</accession>
<dbReference type="Proteomes" id="UP000295611">
    <property type="component" value="Unassembled WGS sequence"/>
</dbReference>
<feature type="region of interest" description="DNA-binding and helicase activity, interacts with RecC" evidence="15">
    <location>
        <begin position="1"/>
        <end position="842"/>
    </location>
</feature>
<dbReference type="GO" id="GO:0003677">
    <property type="term" value="F:DNA binding"/>
    <property type="evidence" value="ECO:0007669"/>
    <property type="project" value="UniProtKB-UniRule"/>
</dbReference>
<comment type="subunit">
    <text evidence="15">Heterotrimer of RecB, RecC and RecD. All subunits contribute to DNA-binding. Interacts with RecA.</text>
</comment>
<dbReference type="SUPFAM" id="SSF52980">
    <property type="entry name" value="Restriction endonuclease-like"/>
    <property type="match status" value="1"/>
</dbReference>
<evidence type="ECO:0000259" key="18">
    <source>
        <dbReference type="PROSITE" id="PS51198"/>
    </source>
</evidence>
<dbReference type="InterPro" id="IPR011604">
    <property type="entry name" value="PDDEXK-like_dom_sf"/>
</dbReference>
<dbReference type="Gene3D" id="1.10.3170.10">
    <property type="entry name" value="Recbcd, chain B, domain 2"/>
    <property type="match status" value="1"/>
</dbReference>
<dbReference type="EC" id="5.6.2.4" evidence="15"/>
<evidence type="ECO:0000256" key="9">
    <source>
        <dbReference type="ARBA" id="ARBA00022842"/>
    </source>
</evidence>
<feature type="region of interest" description="Nuclease activity, interacts with RecD and RecA" evidence="15">
    <location>
        <begin position="908"/>
        <end position="1175"/>
    </location>
</feature>
<dbReference type="HAMAP" id="MF_01485">
    <property type="entry name" value="RecB"/>
    <property type="match status" value="1"/>
</dbReference>
<evidence type="ECO:0000256" key="3">
    <source>
        <dbReference type="ARBA" id="ARBA00022741"/>
    </source>
</evidence>
<keyword evidence="12 15" id="KW-0413">Isomerase</keyword>
<dbReference type="Pfam" id="PF12705">
    <property type="entry name" value="PDDEXK_1"/>
    <property type="match status" value="1"/>
</dbReference>
<evidence type="ECO:0000259" key="19">
    <source>
        <dbReference type="PROSITE" id="PS51217"/>
    </source>
</evidence>
<dbReference type="Gene3D" id="3.40.50.300">
    <property type="entry name" value="P-loop containing nucleotide triphosphate hydrolases"/>
    <property type="match status" value="2"/>
</dbReference>
<keyword evidence="4 15" id="KW-0227">DNA damage</keyword>
<dbReference type="Pfam" id="PF00580">
    <property type="entry name" value="UvrD-helicase"/>
    <property type="match status" value="1"/>
</dbReference>
<keyword evidence="1 15" id="KW-0540">Nuclease</keyword>
<keyword evidence="6 15" id="KW-0347">Helicase</keyword>
<keyword evidence="21" id="KW-1185">Reference proteome</keyword>
<comment type="cofactor">
    <cofactor evidence="15">
        <name>Mg(2+)</name>
        <dbReference type="ChEBI" id="CHEBI:18420"/>
    </cofactor>
    <text evidence="15">Binds 1 Mg(2+) ion per subunit.</text>
</comment>
<evidence type="ECO:0000256" key="14">
    <source>
        <dbReference type="ARBA" id="ARBA00048988"/>
    </source>
</evidence>
<feature type="binding site" evidence="15">
    <location>
        <position position="1072"/>
    </location>
    <ligand>
        <name>Mg(2+)</name>
        <dbReference type="ChEBI" id="CHEBI:18420"/>
    </ligand>
</feature>
<dbReference type="CDD" id="cd22352">
    <property type="entry name" value="RecB_C-like"/>
    <property type="match status" value="1"/>
</dbReference>
<evidence type="ECO:0000256" key="5">
    <source>
        <dbReference type="ARBA" id="ARBA00022801"/>
    </source>
</evidence>
<dbReference type="Gene3D" id="1.10.486.10">
    <property type="entry name" value="PCRA, domain 4"/>
    <property type="match status" value="1"/>
</dbReference>
<keyword evidence="5 15" id="KW-0378">Hydrolase</keyword>
<dbReference type="Pfam" id="PF13361">
    <property type="entry name" value="UvrD_C"/>
    <property type="match status" value="1"/>
</dbReference>
<dbReference type="GO" id="GO:0000724">
    <property type="term" value="P:double-strand break repair via homologous recombination"/>
    <property type="evidence" value="ECO:0007669"/>
    <property type="project" value="UniProtKB-UniRule"/>
</dbReference>
<keyword evidence="9 15" id="KW-0460">Magnesium</keyword>
<dbReference type="PROSITE" id="PS51217">
    <property type="entry name" value="UVRD_HELICASE_CTER"/>
    <property type="match status" value="1"/>
</dbReference>
<protein>
    <recommendedName>
        <fullName evidence="15">RecBCD enzyme subunit RecB</fullName>
        <ecNumber evidence="15">3.1.11.5</ecNumber>
        <ecNumber evidence="15">5.6.2.4</ecNumber>
    </recommendedName>
    <alternativeName>
        <fullName evidence="15">DNA 3'-5' helicase subunit RecB</fullName>
    </alternativeName>
    <alternativeName>
        <fullName evidence="15">Exonuclease V subunit RecB</fullName>
        <shortName evidence="15">ExoV subunit RecB</shortName>
    </alternativeName>
    <alternativeName>
        <fullName evidence="15">Helicase/nuclease RecBCD subunit RecB</fullName>
    </alternativeName>
</protein>
<dbReference type="GO" id="GO:0016887">
    <property type="term" value="F:ATP hydrolysis activity"/>
    <property type="evidence" value="ECO:0007669"/>
    <property type="project" value="RHEA"/>
</dbReference>
<comment type="similarity">
    <text evidence="15">Belongs to the helicase family. UvrD subfamily.</text>
</comment>
<feature type="compositionally biased region" description="Basic and acidic residues" evidence="17">
    <location>
        <begin position="922"/>
        <end position="934"/>
    </location>
</feature>
<evidence type="ECO:0000256" key="4">
    <source>
        <dbReference type="ARBA" id="ARBA00022763"/>
    </source>
</evidence>
<feature type="domain" description="UvrD-like helicase ATP-binding" evidence="18">
    <location>
        <begin position="1"/>
        <end position="456"/>
    </location>
</feature>